<keyword evidence="3" id="KW-0443">Lipid metabolism</keyword>
<evidence type="ECO:0000256" key="1">
    <source>
        <dbReference type="ARBA" id="ARBA00022516"/>
    </source>
</evidence>
<comment type="caution">
    <text evidence="5">The sequence shown here is derived from an EMBL/GenBank/DDBJ whole genome shotgun (WGS) entry which is preliminary data.</text>
</comment>
<evidence type="ECO:0000313" key="5">
    <source>
        <dbReference type="EMBL" id="MCL1105948.1"/>
    </source>
</evidence>
<keyword evidence="4" id="KW-0275">Fatty acid biosynthesis</keyword>
<evidence type="ECO:0000256" key="4">
    <source>
        <dbReference type="ARBA" id="ARBA00023160"/>
    </source>
</evidence>
<keyword evidence="6" id="KW-1185">Reference proteome</keyword>
<dbReference type="Pfam" id="PF04336">
    <property type="entry name" value="ACP_PD"/>
    <property type="match status" value="1"/>
</dbReference>
<keyword evidence="2" id="KW-0378">Hydrolase</keyword>
<dbReference type="PANTHER" id="PTHR38764:SF1">
    <property type="entry name" value="ACYL CARRIER PROTEIN PHOSPHODIESTERASE"/>
    <property type="match status" value="1"/>
</dbReference>
<accession>A0A9X1Z5H5</accession>
<proteinExistence type="predicted"/>
<dbReference type="RefSeq" id="WP_188925145.1">
    <property type="nucleotide sequence ID" value="NZ_BMQI01000020.1"/>
</dbReference>
<gene>
    <name evidence="5" type="ORF">L2749_11875</name>
</gene>
<dbReference type="PIRSF" id="PIRSF011489">
    <property type="entry name" value="DUF479"/>
    <property type="match status" value="1"/>
</dbReference>
<dbReference type="AlphaFoldDB" id="A0A9X1Z5H5"/>
<sequence length="202" mass="23782">MNFLAHLHLADISDTHLVANLCGDFAKGKIEDHPQHLQQGIWLHRQIDQITDSHEIIIDLLKQFPKSSRRVAPVLIDLVFDHYLAFYWEEYHHQDLNVFCQKAYQELNTTEELPATLQAIAPKIIQQDWLSSYQTRQGLEQAIQGVSRRLSKPELFDHAIRDVDKLYVEIEIAFRTFYPQLMAYSKIYSRKTPNQYLPHEQK</sequence>
<reference evidence="5" key="1">
    <citation type="submission" date="2022-01" db="EMBL/GenBank/DDBJ databases">
        <title>Whole genome-based taxonomy of the Shewanellaceae.</title>
        <authorList>
            <person name="Martin-Rodriguez A.J."/>
        </authorList>
    </citation>
    <scope>NUCLEOTIDE SEQUENCE</scope>
    <source>
        <strain evidence="5">DSM 23803</strain>
    </source>
</reference>
<name>A0A9X1Z5H5_9GAMM</name>
<dbReference type="PANTHER" id="PTHR38764">
    <property type="entry name" value="ACYL CARRIER PROTEIN PHOSPHODIESTERASE"/>
    <property type="match status" value="1"/>
</dbReference>
<protein>
    <submittedName>
        <fullName evidence="5">ACP phosphodiesterase</fullName>
    </submittedName>
</protein>
<evidence type="ECO:0000256" key="3">
    <source>
        <dbReference type="ARBA" id="ARBA00023098"/>
    </source>
</evidence>
<keyword evidence="1" id="KW-0444">Lipid biosynthesis</keyword>
<dbReference type="Proteomes" id="UP001139408">
    <property type="component" value="Unassembled WGS sequence"/>
</dbReference>
<evidence type="ECO:0000256" key="2">
    <source>
        <dbReference type="ARBA" id="ARBA00022801"/>
    </source>
</evidence>
<organism evidence="5 6">
    <name type="scientific">Shewanella algicola</name>
    <dbReference type="NCBI Taxonomy" id="640633"/>
    <lineage>
        <taxon>Bacteria</taxon>
        <taxon>Pseudomonadati</taxon>
        <taxon>Pseudomonadota</taxon>
        <taxon>Gammaproteobacteria</taxon>
        <taxon>Alteromonadales</taxon>
        <taxon>Shewanellaceae</taxon>
        <taxon>Shewanella</taxon>
    </lineage>
</organism>
<evidence type="ECO:0000313" key="6">
    <source>
        <dbReference type="Proteomes" id="UP001139408"/>
    </source>
</evidence>
<dbReference type="InterPro" id="IPR007431">
    <property type="entry name" value="ACP_PD"/>
</dbReference>
<dbReference type="EMBL" id="JAKILJ010000025">
    <property type="protein sequence ID" value="MCL1105948.1"/>
    <property type="molecule type" value="Genomic_DNA"/>
</dbReference>
<dbReference type="GO" id="GO:0006633">
    <property type="term" value="P:fatty acid biosynthetic process"/>
    <property type="evidence" value="ECO:0007669"/>
    <property type="project" value="UniProtKB-KW"/>
</dbReference>
<keyword evidence="4" id="KW-0276">Fatty acid metabolism</keyword>
<dbReference type="GO" id="GO:0008770">
    <property type="term" value="F:[acyl-carrier-protein] phosphodiesterase activity"/>
    <property type="evidence" value="ECO:0007669"/>
    <property type="project" value="InterPro"/>
</dbReference>